<dbReference type="Proteomes" id="UP001632038">
    <property type="component" value="Unassembled WGS sequence"/>
</dbReference>
<dbReference type="AlphaFoldDB" id="A0ABD3BUW9"/>
<evidence type="ECO:0000256" key="7">
    <source>
        <dbReference type="SAM" id="Phobius"/>
    </source>
</evidence>
<evidence type="ECO:0000256" key="3">
    <source>
        <dbReference type="ARBA" id="ARBA00023242"/>
    </source>
</evidence>
<keyword evidence="7" id="KW-0812">Transmembrane</keyword>
<keyword evidence="2" id="KW-0498">Mitosis</keyword>
<evidence type="ECO:0000256" key="6">
    <source>
        <dbReference type="SAM" id="Coils"/>
    </source>
</evidence>
<dbReference type="InterPro" id="IPR036259">
    <property type="entry name" value="MFS_trans_sf"/>
</dbReference>
<dbReference type="PANTHER" id="PTHR18937:SF12">
    <property type="entry name" value="STRUCTURAL MAINTENANCE OF CHROMOSOMES PROTEIN"/>
    <property type="match status" value="1"/>
</dbReference>
<feature type="transmembrane region" description="Helical" evidence="7">
    <location>
        <begin position="81"/>
        <end position="101"/>
    </location>
</feature>
<evidence type="ECO:0000256" key="5">
    <source>
        <dbReference type="ARBA" id="ARBA00044504"/>
    </source>
</evidence>
<dbReference type="PANTHER" id="PTHR18937">
    <property type="entry name" value="STRUCTURAL MAINTENANCE OF CHROMOSOMES SMC FAMILY MEMBER"/>
    <property type="match status" value="1"/>
</dbReference>
<feature type="transmembrane region" description="Helical" evidence="7">
    <location>
        <begin position="147"/>
        <end position="165"/>
    </location>
</feature>
<keyword evidence="9" id="KW-1185">Reference proteome</keyword>
<reference evidence="9" key="1">
    <citation type="journal article" date="2024" name="IScience">
        <title>Strigolactones Initiate the Formation of Haustorium-like Structures in Castilleja.</title>
        <authorList>
            <person name="Buerger M."/>
            <person name="Peterson D."/>
            <person name="Chory J."/>
        </authorList>
    </citation>
    <scope>NUCLEOTIDE SEQUENCE [LARGE SCALE GENOMIC DNA]</scope>
</reference>
<keyword evidence="3" id="KW-0539">Nucleus</keyword>
<evidence type="ECO:0000313" key="8">
    <source>
        <dbReference type="EMBL" id="KAL3620771.1"/>
    </source>
</evidence>
<keyword evidence="7" id="KW-0472">Membrane</keyword>
<evidence type="ECO:0000256" key="1">
    <source>
        <dbReference type="ARBA" id="ARBA00022618"/>
    </source>
</evidence>
<dbReference type="EMBL" id="JAVIJP010000066">
    <property type="protein sequence ID" value="KAL3620771.1"/>
    <property type="molecule type" value="Genomic_DNA"/>
</dbReference>
<keyword evidence="7" id="KW-1133">Transmembrane helix</keyword>
<sequence>MKKQANRRKGRRQQRLARLGRLNQSPASNHLNTQYVGKSESSKRQKLVSQYNFNLFMFVVDLYKVMYAATMKFLILYKPPLVLLLLFLTAGAVVALFTFFWPAKTMVAFSVIGEDYLTMGYNIVGAVIMIVYISIYIRYCSYRKRRYTVVVFIALLLFFGITLTVRYSVSAIIGVSETISIVSNAIIPITPYPRIGTLRMDTLVPAHVSAFETFYALFQAIFSYKTRKTPMFASSMVVLSFAIVQLFCHYHLTLKLLKKAVPTATVELEVVRAVNDGDVESIASNSKYPKELTALIEQISGSEEYKRQYEELEVQKAEADEKVVLAYQKRKTISAEKKQKKLQKEEAEKHLKLQEQLKELKQEHFLWQLLNIQKDTEKANEDMDDEENSLKEIVHELENYEGEAKKKNKEQAGYLKEIERCQRKITEKQTRLDKQSELNDLRDVTKQLEDLREKSQDAGGKLQLVDIKTKEEAGMKTAKLKDEKEILDRQQNADIEAHKNLEENVQQLENRKQELESQEQQMQTRLEKILDSVEKHRGDLKRLTKEQREMKDKLVESRQKYDMLKSKISDIDDQLRELKADRHEK</sequence>
<organism evidence="8 9">
    <name type="scientific">Castilleja foliolosa</name>
    <dbReference type="NCBI Taxonomy" id="1961234"/>
    <lineage>
        <taxon>Eukaryota</taxon>
        <taxon>Viridiplantae</taxon>
        <taxon>Streptophyta</taxon>
        <taxon>Embryophyta</taxon>
        <taxon>Tracheophyta</taxon>
        <taxon>Spermatophyta</taxon>
        <taxon>Magnoliopsida</taxon>
        <taxon>eudicotyledons</taxon>
        <taxon>Gunneridae</taxon>
        <taxon>Pentapetalae</taxon>
        <taxon>asterids</taxon>
        <taxon>lamiids</taxon>
        <taxon>Lamiales</taxon>
        <taxon>Orobanchaceae</taxon>
        <taxon>Pedicularideae</taxon>
        <taxon>Castillejinae</taxon>
        <taxon>Castilleja</taxon>
    </lineage>
</organism>
<protein>
    <submittedName>
        <fullName evidence="8">Uncharacterized protein</fullName>
    </submittedName>
</protein>
<feature type="coiled-coil region" evidence="6">
    <location>
        <begin position="491"/>
        <end position="581"/>
    </location>
</feature>
<feature type="transmembrane region" description="Helical" evidence="7">
    <location>
        <begin position="121"/>
        <end position="140"/>
    </location>
</feature>
<dbReference type="SUPFAM" id="SSF103473">
    <property type="entry name" value="MFS general substrate transporter"/>
    <property type="match status" value="1"/>
</dbReference>
<proteinExistence type="inferred from homology"/>
<name>A0ABD3BUW9_9LAMI</name>
<comment type="caution">
    <text evidence="8">The sequence shown here is derived from an EMBL/GenBank/DDBJ whole genome shotgun (WGS) entry which is preliminary data.</text>
</comment>
<comment type="similarity">
    <text evidence="5">Belongs to the major facilitator superfamily. Phosphate:H(+) symporter (TC 2.A.1.9) family.</text>
</comment>
<keyword evidence="1" id="KW-0132">Cell division</keyword>
<keyword evidence="6" id="KW-0175">Coiled coil</keyword>
<dbReference type="GO" id="GO:0051301">
    <property type="term" value="P:cell division"/>
    <property type="evidence" value="ECO:0007669"/>
    <property type="project" value="UniProtKB-KW"/>
</dbReference>
<keyword evidence="4" id="KW-0131">Cell cycle</keyword>
<evidence type="ECO:0000313" key="9">
    <source>
        <dbReference type="Proteomes" id="UP001632038"/>
    </source>
</evidence>
<gene>
    <name evidence="8" type="ORF">CASFOL_035683</name>
</gene>
<evidence type="ECO:0000256" key="4">
    <source>
        <dbReference type="ARBA" id="ARBA00023306"/>
    </source>
</evidence>
<feature type="coiled-coil region" evidence="6">
    <location>
        <begin position="302"/>
        <end position="461"/>
    </location>
</feature>
<feature type="transmembrane region" description="Helical" evidence="7">
    <location>
        <begin position="230"/>
        <end position="250"/>
    </location>
</feature>
<feature type="transmembrane region" description="Helical" evidence="7">
    <location>
        <begin position="202"/>
        <end position="224"/>
    </location>
</feature>
<evidence type="ECO:0000256" key="2">
    <source>
        <dbReference type="ARBA" id="ARBA00022776"/>
    </source>
</evidence>
<accession>A0ABD3BUW9</accession>